<dbReference type="InterPro" id="IPR008651">
    <property type="entry name" value="Uncharacterised_HicB"/>
</dbReference>
<name>A0A6L5YR60_9FIRM</name>
<reference evidence="1 2" key="1">
    <citation type="submission" date="2019-08" db="EMBL/GenBank/DDBJ databases">
        <title>In-depth cultivation of the pig gut microbiome towards novel bacterial diversity and tailored functional studies.</title>
        <authorList>
            <person name="Wylensek D."/>
            <person name="Hitch T.C.A."/>
            <person name="Clavel T."/>
        </authorList>
    </citation>
    <scope>NUCLEOTIDE SEQUENCE [LARGE SCALE GENOMIC DNA]</scope>
    <source>
        <strain evidence="1 2">MUC/MUC-530-WT-4D</strain>
    </source>
</reference>
<dbReference type="Proteomes" id="UP000474024">
    <property type="component" value="Unassembled WGS sequence"/>
</dbReference>
<dbReference type="InterPro" id="IPR013321">
    <property type="entry name" value="Arc_rbn_hlx_hlx"/>
</dbReference>
<gene>
    <name evidence="1" type="ORF">FYJ75_06900</name>
</gene>
<evidence type="ECO:0000313" key="2">
    <source>
        <dbReference type="Proteomes" id="UP000474024"/>
    </source>
</evidence>
<dbReference type="InterPro" id="IPR010985">
    <property type="entry name" value="Ribbon_hlx_hlx"/>
</dbReference>
<comment type="caution">
    <text evidence="1">The sequence shown here is derived from an EMBL/GenBank/DDBJ whole genome shotgun (WGS) entry which is preliminary data.</text>
</comment>
<dbReference type="Gene3D" id="1.10.1220.10">
    <property type="entry name" value="Met repressor-like"/>
    <property type="match status" value="1"/>
</dbReference>
<keyword evidence="2" id="KW-1185">Reference proteome</keyword>
<evidence type="ECO:0000313" key="1">
    <source>
        <dbReference type="EMBL" id="MST74768.1"/>
    </source>
</evidence>
<dbReference type="Pfam" id="PF05534">
    <property type="entry name" value="HicB"/>
    <property type="match status" value="1"/>
</dbReference>
<dbReference type="SUPFAM" id="SSF47598">
    <property type="entry name" value="Ribbon-helix-helix"/>
    <property type="match status" value="1"/>
</dbReference>
<dbReference type="EMBL" id="VUNI01000009">
    <property type="protein sequence ID" value="MST74768.1"/>
    <property type="molecule type" value="Genomic_DNA"/>
</dbReference>
<sequence>MMQFQIKKTEYVNRTYRIPKELAERLSQVAQEEDISVNELVVQSCEFALDNLNKEDR</sequence>
<dbReference type="GO" id="GO:0006355">
    <property type="term" value="P:regulation of DNA-templated transcription"/>
    <property type="evidence" value="ECO:0007669"/>
    <property type="project" value="InterPro"/>
</dbReference>
<protein>
    <submittedName>
        <fullName evidence="1">Toxin-antitoxin system HicB family antitoxin</fullName>
    </submittedName>
</protein>
<dbReference type="AlphaFoldDB" id="A0A6L5YR60"/>
<organism evidence="1 2">
    <name type="scientific">Roseburia porci</name>
    <dbReference type="NCBI Taxonomy" id="2605790"/>
    <lineage>
        <taxon>Bacteria</taxon>
        <taxon>Bacillati</taxon>
        <taxon>Bacillota</taxon>
        <taxon>Clostridia</taxon>
        <taxon>Lachnospirales</taxon>
        <taxon>Lachnospiraceae</taxon>
        <taxon>Roseburia</taxon>
    </lineage>
</organism>
<accession>A0A6L5YR60</accession>
<proteinExistence type="predicted"/>